<reference evidence="3 4" key="1">
    <citation type="submission" date="2023-08" db="EMBL/GenBank/DDBJ databases">
        <title>Black Yeasts Isolated from many extreme environments.</title>
        <authorList>
            <person name="Coleine C."/>
            <person name="Stajich J.E."/>
            <person name="Selbmann L."/>
        </authorList>
    </citation>
    <scope>NUCLEOTIDE SEQUENCE [LARGE SCALE GENOMIC DNA]</scope>
    <source>
        <strain evidence="3 4">CCFEE 6328</strain>
    </source>
</reference>
<feature type="region of interest" description="Disordered" evidence="1">
    <location>
        <begin position="1"/>
        <end position="62"/>
    </location>
</feature>
<protein>
    <recommendedName>
        <fullName evidence="5">Major facilitator superfamily (MFS) profile domain-containing protein</fullName>
    </recommendedName>
</protein>
<feature type="transmembrane region" description="Helical" evidence="2">
    <location>
        <begin position="341"/>
        <end position="362"/>
    </location>
</feature>
<organism evidence="3 4">
    <name type="scientific">Exophiala sideris</name>
    <dbReference type="NCBI Taxonomy" id="1016849"/>
    <lineage>
        <taxon>Eukaryota</taxon>
        <taxon>Fungi</taxon>
        <taxon>Dikarya</taxon>
        <taxon>Ascomycota</taxon>
        <taxon>Pezizomycotina</taxon>
        <taxon>Eurotiomycetes</taxon>
        <taxon>Chaetothyriomycetidae</taxon>
        <taxon>Chaetothyriales</taxon>
        <taxon>Herpotrichiellaceae</taxon>
        <taxon>Exophiala</taxon>
    </lineage>
</organism>
<name>A0ABR0IYW3_9EURO</name>
<feature type="transmembrane region" description="Helical" evidence="2">
    <location>
        <begin position="467"/>
        <end position="491"/>
    </location>
</feature>
<evidence type="ECO:0000256" key="1">
    <source>
        <dbReference type="SAM" id="MobiDB-lite"/>
    </source>
</evidence>
<comment type="caution">
    <text evidence="3">The sequence shown here is derived from an EMBL/GenBank/DDBJ whole genome shotgun (WGS) entry which is preliminary data.</text>
</comment>
<feature type="transmembrane region" description="Helical" evidence="2">
    <location>
        <begin position="411"/>
        <end position="429"/>
    </location>
</feature>
<sequence>MPKDDEAWATPPSSPTIQLDEPLTHTPRRHNSNANSKGKTSASQDGNSGQPKPSETIGRTIQELERLLAEAVKLAEEAGALSEDVEEQQSSLETPMAPTRRASEGSAKRMNRHLEAVSNEATNIPASTRAANPLRRTESAIGPTDVDSPVDTSPLEGSIRLLPPDSNSEPPGERKGALSKHQGMSEEVSPARKKRSVTILEPPESARRDSPTNVPRGKRKHNQSLERPIPQPTTRRVPALQLNDVDLKDADAEDKDGELGRPGMLEVPRTGHERHFSQMFGINSRQGSMNLAHADEDGLCKIDLTGARHIDVDHNADDLDVHKTCHHAPVARNWPDSRKRFTAFVSCINTACLGLILGIYAGEVPAIQYVVVDLNRRIIYGNAFLYCGLIFPTLGIMVISYRSPDVARYRVILLLARGLSGLAFGFANMSNLGTLLDVFGASLSSSKSHENLASPSDVRRHGGGMGVWLAAWSWCSTGSIGIGFVIGAFIIDGSSVD</sequence>
<feature type="compositionally biased region" description="Basic and acidic residues" evidence="1">
    <location>
        <begin position="101"/>
        <end position="115"/>
    </location>
</feature>
<evidence type="ECO:0000313" key="4">
    <source>
        <dbReference type="Proteomes" id="UP001345691"/>
    </source>
</evidence>
<feature type="compositionally biased region" description="Polar residues" evidence="1">
    <location>
        <begin position="32"/>
        <end position="59"/>
    </location>
</feature>
<evidence type="ECO:0000256" key="2">
    <source>
        <dbReference type="SAM" id="Phobius"/>
    </source>
</evidence>
<proteinExistence type="predicted"/>
<gene>
    <name evidence="3" type="ORF">LTR69_009878</name>
</gene>
<accession>A0ABR0IYW3</accession>
<keyword evidence="2" id="KW-0812">Transmembrane</keyword>
<feature type="compositionally biased region" description="Polar residues" evidence="1">
    <location>
        <begin position="119"/>
        <end position="130"/>
    </location>
</feature>
<dbReference type="Proteomes" id="UP001345691">
    <property type="component" value="Unassembled WGS sequence"/>
</dbReference>
<evidence type="ECO:0000313" key="3">
    <source>
        <dbReference type="EMBL" id="KAK5052342.1"/>
    </source>
</evidence>
<keyword evidence="4" id="KW-1185">Reference proteome</keyword>
<keyword evidence="2" id="KW-1133">Transmembrane helix</keyword>
<feature type="transmembrane region" description="Helical" evidence="2">
    <location>
        <begin position="378"/>
        <end position="399"/>
    </location>
</feature>
<evidence type="ECO:0008006" key="5">
    <source>
        <dbReference type="Google" id="ProtNLM"/>
    </source>
</evidence>
<feature type="region of interest" description="Disordered" evidence="1">
    <location>
        <begin position="78"/>
        <end position="268"/>
    </location>
</feature>
<keyword evidence="2" id="KW-0472">Membrane</keyword>
<dbReference type="EMBL" id="JAVRRF010000030">
    <property type="protein sequence ID" value="KAK5052342.1"/>
    <property type="molecule type" value="Genomic_DNA"/>
</dbReference>